<protein>
    <submittedName>
        <fullName evidence="2">Serine/threonine-protein kinase</fullName>
    </submittedName>
</protein>
<dbReference type="PANTHER" id="PTHR46564">
    <property type="entry name" value="TRANSPOSASE"/>
    <property type="match status" value="1"/>
</dbReference>
<dbReference type="GO" id="GO:0003676">
    <property type="term" value="F:nucleic acid binding"/>
    <property type="evidence" value="ECO:0007669"/>
    <property type="project" value="InterPro"/>
</dbReference>
<evidence type="ECO:0000313" key="2">
    <source>
        <dbReference type="EMBL" id="OWZ16564.1"/>
    </source>
</evidence>
<comment type="caution">
    <text evidence="2">The sequence shown here is derived from an EMBL/GenBank/DDBJ whole genome shotgun (WGS) entry which is preliminary data.</text>
</comment>
<keyword evidence="2" id="KW-0808">Transferase</keyword>
<dbReference type="OrthoDB" id="101918at2759"/>
<evidence type="ECO:0000259" key="1">
    <source>
        <dbReference type="Pfam" id="PF13358"/>
    </source>
</evidence>
<gene>
    <name evidence="2" type="ORF">PHMEG_0009637</name>
</gene>
<name>A0A225WGN1_9STRA</name>
<organism evidence="2 3">
    <name type="scientific">Phytophthora megakarya</name>
    <dbReference type="NCBI Taxonomy" id="4795"/>
    <lineage>
        <taxon>Eukaryota</taxon>
        <taxon>Sar</taxon>
        <taxon>Stramenopiles</taxon>
        <taxon>Oomycota</taxon>
        <taxon>Peronosporomycetes</taxon>
        <taxon>Peronosporales</taxon>
        <taxon>Peronosporaceae</taxon>
        <taxon>Phytophthora</taxon>
    </lineage>
</organism>
<dbReference type="STRING" id="4795.A0A225WGN1"/>
<dbReference type="Gene3D" id="3.30.420.10">
    <property type="entry name" value="Ribonuclease H-like superfamily/Ribonuclease H"/>
    <property type="match status" value="1"/>
</dbReference>
<keyword evidence="3" id="KW-1185">Reference proteome</keyword>
<dbReference type="InterPro" id="IPR036397">
    <property type="entry name" value="RNaseH_sf"/>
</dbReference>
<reference evidence="3" key="1">
    <citation type="submission" date="2017-03" db="EMBL/GenBank/DDBJ databases">
        <title>Phytopthora megakarya and P. palmivora, two closely related causual agents of cacao black pod achieved similar genome size and gene model numbers by different mechanisms.</title>
        <authorList>
            <person name="Ali S."/>
            <person name="Shao J."/>
            <person name="Larry D.J."/>
            <person name="Kronmiller B."/>
            <person name="Shen D."/>
            <person name="Strem M.D."/>
            <person name="Melnick R.L."/>
            <person name="Guiltinan M.J."/>
            <person name="Tyler B.M."/>
            <person name="Meinhardt L.W."/>
            <person name="Bailey B.A."/>
        </authorList>
    </citation>
    <scope>NUCLEOTIDE SEQUENCE [LARGE SCALE GENOMIC DNA]</scope>
    <source>
        <strain evidence="3">zdho120</strain>
    </source>
</reference>
<feature type="domain" description="Tc1-like transposase DDE" evidence="1">
    <location>
        <begin position="153"/>
        <end position="283"/>
    </location>
</feature>
<evidence type="ECO:0000313" key="3">
    <source>
        <dbReference type="Proteomes" id="UP000198211"/>
    </source>
</evidence>
<dbReference type="InterPro" id="IPR038717">
    <property type="entry name" value="Tc1-like_DDE_dom"/>
</dbReference>
<proteinExistence type="predicted"/>
<keyword evidence="2" id="KW-0418">Kinase</keyword>
<dbReference type="PANTHER" id="PTHR46564:SF1">
    <property type="entry name" value="TRANSPOSASE"/>
    <property type="match status" value="1"/>
</dbReference>
<sequence>MASIQQAVNGRHASTNTIMHALYGYFYLGLSKLRLATIYNKHINTISNWIQRIESDSDYHRRSTKRNGQLTVEQREWLLDFYTRNPVAFLDEAKTAFEDKFTRFISISTVWRALRQHGLTWKVLERRAMNIKECDIVRFTLELSTIKWCQMNIQFLDEVSFDNRGMLRSRGYSLKGKKLATLLCFISVDGLAETFHTDGTFDRSKFVECCRTHAHSGNTVHQYPGRGSVWILDGAKIHCHPDIVYYLRSLGIIPIFLPAYCPFYNPIEYLFGLIKKAFKRQYVEGSKENQAILIAHVLQQFHEFDMTKIFEHCGWSTTGEFDPTSALGDGYVCAAQAERFAANDLLEFSERGDPDYDDDENVSDDD</sequence>
<dbReference type="Proteomes" id="UP000198211">
    <property type="component" value="Unassembled WGS sequence"/>
</dbReference>
<dbReference type="SUPFAM" id="SSF46689">
    <property type="entry name" value="Homeodomain-like"/>
    <property type="match status" value="1"/>
</dbReference>
<dbReference type="GO" id="GO:0016301">
    <property type="term" value="F:kinase activity"/>
    <property type="evidence" value="ECO:0007669"/>
    <property type="project" value="UniProtKB-KW"/>
</dbReference>
<dbReference type="Pfam" id="PF13358">
    <property type="entry name" value="DDE_3"/>
    <property type="match status" value="1"/>
</dbReference>
<dbReference type="EMBL" id="NBNE01000910">
    <property type="protein sequence ID" value="OWZ16564.1"/>
    <property type="molecule type" value="Genomic_DNA"/>
</dbReference>
<accession>A0A225WGN1</accession>
<dbReference type="InterPro" id="IPR009057">
    <property type="entry name" value="Homeodomain-like_sf"/>
</dbReference>
<dbReference type="AlphaFoldDB" id="A0A225WGN1"/>